<comment type="caution">
    <text evidence="1">The sequence shown here is derived from an EMBL/GenBank/DDBJ whole genome shotgun (WGS) entry which is preliminary data.</text>
</comment>
<dbReference type="Proteomes" id="UP000029448">
    <property type="component" value="Unassembled WGS sequence"/>
</dbReference>
<accession>A0A094YQQ3</accession>
<dbReference type="AlphaFoldDB" id="A0A094YQQ3"/>
<dbReference type="STRING" id="104102.AtDm6_1113"/>
<dbReference type="EMBL" id="JOKM01000038">
    <property type="protein sequence ID" value="KGB24405.1"/>
    <property type="molecule type" value="Genomic_DNA"/>
</dbReference>
<evidence type="ECO:0000313" key="2">
    <source>
        <dbReference type="Proteomes" id="UP000029448"/>
    </source>
</evidence>
<protein>
    <submittedName>
        <fullName evidence="1">Uncharacterized protein</fullName>
    </submittedName>
</protein>
<keyword evidence="2" id="KW-1185">Reference proteome</keyword>
<organism evidence="1 2">
    <name type="scientific">Acetobacter tropicalis</name>
    <dbReference type="NCBI Taxonomy" id="104102"/>
    <lineage>
        <taxon>Bacteria</taxon>
        <taxon>Pseudomonadati</taxon>
        <taxon>Pseudomonadota</taxon>
        <taxon>Alphaproteobacteria</taxon>
        <taxon>Acetobacterales</taxon>
        <taxon>Acetobacteraceae</taxon>
        <taxon>Acetobacter</taxon>
    </lineage>
</organism>
<evidence type="ECO:0000313" key="1">
    <source>
        <dbReference type="EMBL" id="KGB24405.1"/>
    </source>
</evidence>
<gene>
    <name evidence="1" type="ORF">AtDm6_1113</name>
</gene>
<sequence>MPLHSTPVKPCVEKEVIIFHAEETDSSLWRIDLRRDKPE</sequence>
<reference evidence="1 2" key="1">
    <citation type="submission" date="2014-06" db="EMBL/GenBank/DDBJ databases">
        <title>Functional and comparative genomic analyses of the Drosophila gut microbiota identify candidate symbiosis factors.</title>
        <authorList>
            <person name="Newell P.D."/>
            <person name="Chaston J.M."/>
            <person name="Douglas A.E."/>
        </authorList>
    </citation>
    <scope>NUCLEOTIDE SEQUENCE [LARGE SCALE GENOMIC DNA]</scope>
    <source>
        <strain evidence="1 2">DmCS_006</strain>
    </source>
</reference>
<name>A0A094YQQ3_9PROT</name>
<dbReference type="PATRIC" id="fig|104102.7.peg.1104"/>
<proteinExistence type="predicted"/>